<sequence length="217" mass="23929">MVLGAVITVMEIVCYLLLPTVPRWIFVASAVVSLLVLIAGVTTLQPTLLAIFIVLNLLLEIPVFVVIYFTTFTLCSYSGSSLETSTCQSLTSNYQCWLYKLPIGLLWTGLIFSFLTIIVDGVLTTAVRKVRLLAQGVTTIIPAPRDCCHYPRPPVVVEVPQLVYTTTANVTYPISAISYSPERPSSPSHDAQSNDQYRQHQVAPIPPYLLAPPEYKP</sequence>
<reference evidence="3 4" key="1">
    <citation type="submission" date="2018-11" db="EMBL/GenBank/DDBJ databases">
        <authorList>
            <consortium name="Pathogen Informatics"/>
        </authorList>
    </citation>
    <scope>NUCLEOTIDE SEQUENCE [LARGE SCALE GENOMIC DNA]</scope>
</reference>
<evidence type="ECO:0000256" key="2">
    <source>
        <dbReference type="SAM" id="Phobius"/>
    </source>
</evidence>
<feature type="region of interest" description="Disordered" evidence="1">
    <location>
        <begin position="179"/>
        <end position="198"/>
    </location>
</feature>
<keyword evidence="2" id="KW-0472">Membrane</keyword>
<evidence type="ECO:0000313" key="4">
    <source>
        <dbReference type="Proteomes" id="UP000050761"/>
    </source>
</evidence>
<feature type="transmembrane region" description="Helical" evidence="2">
    <location>
        <begin position="103"/>
        <end position="123"/>
    </location>
</feature>
<organism evidence="4 5">
    <name type="scientific">Heligmosomoides polygyrus</name>
    <name type="common">Parasitic roundworm</name>
    <dbReference type="NCBI Taxonomy" id="6339"/>
    <lineage>
        <taxon>Eukaryota</taxon>
        <taxon>Metazoa</taxon>
        <taxon>Ecdysozoa</taxon>
        <taxon>Nematoda</taxon>
        <taxon>Chromadorea</taxon>
        <taxon>Rhabditida</taxon>
        <taxon>Rhabditina</taxon>
        <taxon>Rhabditomorpha</taxon>
        <taxon>Strongyloidea</taxon>
        <taxon>Heligmosomidae</taxon>
        <taxon>Heligmosomoides</taxon>
    </lineage>
</organism>
<evidence type="ECO:0000313" key="3">
    <source>
        <dbReference type="EMBL" id="VDP02327.1"/>
    </source>
</evidence>
<dbReference type="Proteomes" id="UP000050761">
    <property type="component" value="Unassembled WGS sequence"/>
</dbReference>
<evidence type="ECO:0000313" key="5">
    <source>
        <dbReference type="WBParaSite" id="HPBE_0001528701-mRNA-1"/>
    </source>
</evidence>
<keyword evidence="2" id="KW-1133">Transmembrane helix</keyword>
<dbReference type="OrthoDB" id="5871942at2759"/>
<dbReference type="WBParaSite" id="HPBE_0001528701-mRNA-1">
    <property type="protein sequence ID" value="HPBE_0001528701-mRNA-1"/>
    <property type="gene ID" value="HPBE_0001528701"/>
</dbReference>
<protein>
    <submittedName>
        <fullName evidence="5">MARVEL domain-containing protein</fullName>
    </submittedName>
</protein>
<name>A0A183G209_HELPZ</name>
<feature type="transmembrane region" description="Helical" evidence="2">
    <location>
        <begin position="48"/>
        <end position="69"/>
    </location>
</feature>
<reference evidence="5" key="2">
    <citation type="submission" date="2019-09" db="UniProtKB">
        <authorList>
            <consortium name="WormBaseParasite"/>
        </authorList>
    </citation>
    <scope>IDENTIFICATION</scope>
</reference>
<accession>A0A3P7ZKH6</accession>
<feature type="compositionally biased region" description="Polar residues" evidence="1">
    <location>
        <begin position="183"/>
        <end position="196"/>
    </location>
</feature>
<dbReference type="AlphaFoldDB" id="A0A183G209"/>
<feature type="transmembrane region" description="Helical" evidence="2">
    <location>
        <begin position="24"/>
        <end position="41"/>
    </location>
</feature>
<accession>A0A183G209</accession>
<keyword evidence="4" id="KW-1185">Reference proteome</keyword>
<keyword evidence="2" id="KW-0812">Transmembrane</keyword>
<gene>
    <name evidence="3" type="ORF">HPBE_LOCUS15286</name>
</gene>
<dbReference type="EMBL" id="UZAH01028781">
    <property type="protein sequence ID" value="VDP02327.1"/>
    <property type="molecule type" value="Genomic_DNA"/>
</dbReference>
<evidence type="ECO:0000256" key="1">
    <source>
        <dbReference type="SAM" id="MobiDB-lite"/>
    </source>
</evidence>
<proteinExistence type="predicted"/>